<dbReference type="Proteomes" id="UP001381693">
    <property type="component" value="Unassembled WGS sequence"/>
</dbReference>
<dbReference type="AlphaFoldDB" id="A0AAN8WMP5"/>
<protein>
    <submittedName>
        <fullName evidence="1">Uncharacterized protein</fullName>
    </submittedName>
</protein>
<organism evidence="1 2">
    <name type="scientific">Halocaridina rubra</name>
    <name type="common">Hawaiian red shrimp</name>
    <dbReference type="NCBI Taxonomy" id="373956"/>
    <lineage>
        <taxon>Eukaryota</taxon>
        <taxon>Metazoa</taxon>
        <taxon>Ecdysozoa</taxon>
        <taxon>Arthropoda</taxon>
        <taxon>Crustacea</taxon>
        <taxon>Multicrustacea</taxon>
        <taxon>Malacostraca</taxon>
        <taxon>Eumalacostraca</taxon>
        <taxon>Eucarida</taxon>
        <taxon>Decapoda</taxon>
        <taxon>Pleocyemata</taxon>
        <taxon>Caridea</taxon>
        <taxon>Atyoidea</taxon>
        <taxon>Atyidae</taxon>
        <taxon>Halocaridina</taxon>
    </lineage>
</organism>
<sequence length="66" mass="7847">GMLIGVDNNVILCNERHQNMDRRTRENGMNNSHKTYKKRRRLCKNCDNSVYTPKICKYCKSKNKNI</sequence>
<comment type="caution">
    <text evidence="1">The sequence shown here is derived from an EMBL/GenBank/DDBJ whole genome shotgun (WGS) entry which is preliminary data.</text>
</comment>
<keyword evidence="2" id="KW-1185">Reference proteome</keyword>
<name>A0AAN8WMP5_HALRR</name>
<dbReference type="EMBL" id="JAXCGZ010019842">
    <property type="protein sequence ID" value="KAK7065803.1"/>
    <property type="molecule type" value="Genomic_DNA"/>
</dbReference>
<reference evidence="1 2" key="1">
    <citation type="submission" date="2023-11" db="EMBL/GenBank/DDBJ databases">
        <title>Halocaridina rubra genome assembly.</title>
        <authorList>
            <person name="Smith C."/>
        </authorList>
    </citation>
    <scope>NUCLEOTIDE SEQUENCE [LARGE SCALE GENOMIC DNA]</scope>
    <source>
        <strain evidence="1">EP-1</strain>
        <tissue evidence="1">Whole</tissue>
    </source>
</reference>
<evidence type="ECO:0000313" key="2">
    <source>
        <dbReference type="Proteomes" id="UP001381693"/>
    </source>
</evidence>
<gene>
    <name evidence="1" type="ORF">SK128_017768</name>
</gene>
<feature type="non-terminal residue" evidence="1">
    <location>
        <position position="1"/>
    </location>
</feature>
<evidence type="ECO:0000313" key="1">
    <source>
        <dbReference type="EMBL" id="KAK7065803.1"/>
    </source>
</evidence>
<proteinExistence type="predicted"/>
<accession>A0AAN8WMP5</accession>